<dbReference type="PANTHER" id="PTHR42839">
    <property type="entry name" value="ISOCHORISMATE SYNTHASE ENTC"/>
    <property type="match status" value="1"/>
</dbReference>
<feature type="domain" description="Chorismate-utilising enzyme C-terminal" evidence="1">
    <location>
        <begin position="88"/>
        <end position="349"/>
    </location>
</feature>
<dbReference type="Proteomes" id="UP001550628">
    <property type="component" value="Unassembled WGS sequence"/>
</dbReference>
<dbReference type="Gene3D" id="3.60.120.10">
    <property type="entry name" value="Anthranilate synthase"/>
    <property type="match status" value="1"/>
</dbReference>
<name>A0ABV2WVP0_9NOCA</name>
<evidence type="ECO:0000313" key="2">
    <source>
        <dbReference type="EMBL" id="MEU1954956.1"/>
    </source>
</evidence>
<dbReference type="InterPro" id="IPR005801">
    <property type="entry name" value="ADC_synthase"/>
</dbReference>
<protein>
    <submittedName>
        <fullName evidence="2">Chorismate-binding protein</fullName>
    </submittedName>
</protein>
<dbReference type="RefSeq" id="WP_356958935.1">
    <property type="nucleotide sequence ID" value="NZ_JBEYBD010000020.1"/>
</dbReference>
<dbReference type="PANTHER" id="PTHR42839:SF2">
    <property type="entry name" value="ISOCHORISMATE SYNTHASE ENTC"/>
    <property type="match status" value="1"/>
</dbReference>
<proteinExistence type="predicted"/>
<evidence type="ECO:0000259" key="1">
    <source>
        <dbReference type="Pfam" id="PF00425"/>
    </source>
</evidence>
<reference evidence="2 3" key="1">
    <citation type="submission" date="2024-06" db="EMBL/GenBank/DDBJ databases">
        <title>The Natural Products Discovery Center: Release of the First 8490 Sequenced Strains for Exploring Actinobacteria Biosynthetic Diversity.</title>
        <authorList>
            <person name="Kalkreuter E."/>
            <person name="Kautsar S.A."/>
            <person name="Yang D."/>
            <person name="Bader C.D."/>
            <person name="Teijaro C.N."/>
            <person name="Fluegel L."/>
            <person name="Davis C.M."/>
            <person name="Simpson J.R."/>
            <person name="Lauterbach L."/>
            <person name="Steele A.D."/>
            <person name="Gui C."/>
            <person name="Meng S."/>
            <person name="Li G."/>
            <person name="Viehrig K."/>
            <person name="Ye F."/>
            <person name="Su P."/>
            <person name="Kiefer A.F."/>
            <person name="Nichols A."/>
            <person name="Cepeda A.J."/>
            <person name="Yan W."/>
            <person name="Fan B."/>
            <person name="Jiang Y."/>
            <person name="Adhikari A."/>
            <person name="Zheng C.-J."/>
            <person name="Schuster L."/>
            <person name="Cowan T.M."/>
            <person name="Smanski M.J."/>
            <person name="Chevrette M.G."/>
            <person name="De Carvalho L.P.S."/>
            <person name="Shen B."/>
        </authorList>
    </citation>
    <scope>NUCLEOTIDE SEQUENCE [LARGE SCALE GENOMIC DNA]</scope>
    <source>
        <strain evidence="2 3">NPDC019708</strain>
    </source>
</reference>
<evidence type="ECO:0000313" key="3">
    <source>
        <dbReference type="Proteomes" id="UP001550628"/>
    </source>
</evidence>
<gene>
    <name evidence="2" type="ORF">ABZ510_24200</name>
</gene>
<accession>A0ABV2WVP0</accession>
<dbReference type="InterPro" id="IPR015890">
    <property type="entry name" value="Chorismate_C"/>
</dbReference>
<organism evidence="2 3">
    <name type="scientific">Nocardia rhamnosiphila</name>
    <dbReference type="NCBI Taxonomy" id="426716"/>
    <lineage>
        <taxon>Bacteria</taxon>
        <taxon>Bacillati</taxon>
        <taxon>Actinomycetota</taxon>
        <taxon>Actinomycetes</taxon>
        <taxon>Mycobacteriales</taxon>
        <taxon>Nocardiaceae</taxon>
        <taxon>Nocardia</taxon>
    </lineage>
</organism>
<sequence length="366" mass="38344">MTGFLLARPDGVVRGSGVRTVHRDPWQAAAALREGTAAAIAGALPFDPRHPAALVEPGELLHTAGPWRPAALPELPQVEVVEQTPSPAEHRARVARLVELLNAPAPRLRKVVAARSVRATAAAALDPELLAAYLLTRNPRANVFAVDLTPAGRTGATLIGASPELLVHRRGTAIELYPLAGTLPRLPHRVADSAQADLLTASAKNHAEHAFVVDWITERLSPVCIGLSVPERPQLVATHDVWHLGTPIHGVLRAPAPSALELALLLHPTPAVCGTPTADALEYLTTHEEDRGFYGGAVGWCTADGDGTWVVAIRSAELAAGGRELRAHAGGGIVAASEPAAELAETTAKLRTLLGALDCAVPPDNE</sequence>
<keyword evidence="3" id="KW-1185">Reference proteome</keyword>
<dbReference type="SUPFAM" id="SSF56322">
    <property type="entry name" value="ADC synthase"/>
    <property type="match status" value="1"/>
</dbReference>
<dbReference type="EMBL" id="JBEYBF010000019">
    <property type="protein sequence ID" value="MEU1954956.1"/>
    <property type="molecule type" value="Genomic_DNA"/>
</dbReference>
<dbReference type="Pfam" id="PF00425">
    <property type="entry name" value="Chorismate_bind"/>
    <property type="match status" value="1"/>
</dbReference>
<comment type="caution">
    <text evidence="2">The sequence shown here is derived from an EMBL/GenBank/DDBJ whole genome shotgun (WGS) entry which is preliminary data.</text>
</comment>